<dbReference type="PROSITE" id="PS51126">
    <property type="entry name" value="DILUTE"/>
    <property type="match status" value="1"/>
</dbReference>
<accession>A0AAD5GQC4</accession>
<feature type="region of interest" description="Disordered" evidence="1">
    <location>
        <begin position="1"/>
        <end position="55"/>
    </location>
</feature>
<evidence type="ECO:0000256" key="1">
    <source>
        <dbReference type="SAM" id="MobiDB-lite"/>
    </source>
</evidence>
<evidence type="ECO:0000313" key="4">
    <source>
        <dbReference type="Proteomes" id="UP001206925"/>
    </source>
</evidence>
<feature type="domain" description="Dilute" evidence="2">
    <location>
        <begin position="105"/>
        <end position="167"/>
    </location>
</feature>
<sequence>MAPNKFFSGRSRSIMQRNDSGTLSVDTKSSQDPYSPSVGQGDLAEIDDKPQKSLNGKQNENQELLLRCITQHLGFAGNRPIAACIIYKCLLQWRSFEAEKTRVFDRIIQTIGNAIEKAQDNSDVLAYWLSNASTLLLLLQHTLKASAAASAIGLRRRSSAALFGRMT</sequence>
<feature type="compositionally biased region" description="Polar residues" evidence="1">
    <location>
        <begin position="10"/>
        <end position="38"/>
    </location>
</feature>
<comment type="caution">
    <text evidence="3">The sequence shown here is derived from an EMBL/GenBank/DDBJ whole genome shotgun (WGS) entry which is preliminary data.</text>
</comment>
<dbReference type="InterPro" id="IPR002710">
    <property type="entry name" value="Dilute_dom"/>
</dbReference>
<feature type="non-terminal residue" evidence="3">
    <location>
        <position position="1"/>
    </location>
</feature>
<proteinExistence type="predicted"/>
<keyword evidence="4" id="KW-1185">Reference proteome</keyword>
<protein>
    <recommendedName>
        <fullName evidence="2">Dilute domain-containing protein</fullName>
    </recommendedName>
</protein>
<dbReference type="EMBL" id="JAMZMK010006372">
    <property type="protein sequence ID" value="KAI7749409.1"/>
    <property type="molecule type" value="Genomic_DNA"/>
</dbReference>
<evidence type="ECO:0000259" key="2">
    <source>
        <dbReference type="PROSITE" id="PS51126"/>
    </source>
</evidence>
<reference evidence="3" key="1">
    <citation type="submission" date="2022-06" db="EMBL/GenBank/DDBJ databases">
        <title>Uncovering the hologenomic basis of an extraordinary plant invasion.</title>
        <authorList>
            <person name="Bieker V.C."/>
            <person name="Martin M.D."/>
            <person name="Gilbert T."/>
            <person name="Hodgins K."/>
            <person name="Battlay P."/>
            <person name="Petersen B."/>
            <person name="Wilson J."/>
        </authorList>
    </citation>
    <scope>NUCLEOTIDE SEQUENCE</scope>
    <source>
        <strain evidence="3">AA19_3_7</strain>
        <tissue evidence="3">Leaf</tissue>
    </source>
</reference>
<name>A0AAD5GQC4_AMBAR</name>
<dbReference type="AlphaFoldDB" id="A0AAD5GQC4"/>
<dbReference type="Proteomes" id="UP001206925">
    <property type="component" value="Unassembled WGS sequence"/>
</dbReference>
<evidence type="ECO:0000313" key="3">
    <source>
        <dbReference type="EMBL" id="KAI7749409.1"/>
    </source>
</evidence>
<gene>
    <name evidence="3" type="ORF">M8C21_001653</name>
</gene>
<organism evidence="3 4">
    <name type="scientific">Ambrosia artemisiifolia</name>
    <name type="common">Common ragweed</name>
    <dbReference type="NCBI Taxonomy" id="4212"/>
    <lineage>
        <taxon>Eukaryota</taxon>
        <taxon>Viridiplantae</taxon>
        <taxon>Streptophyta</taxon>
        <taxon>Embryophyta</taxon>
        <taxon>Tracheophyta</taxon>
        <taxon>Spermatophyta</taxon>
        <taxon>Magnoliopsida</taxon>
        <taxon>eudicotyledons</taxon>
        <taxon>Gunneridae</taxon>
        <taxon>Pentapetalae</taxon>
        <taxon>asterids</taxon>
        <taxon>campanulids</taxon>
        <taxon>Asterales</taxon>
        <taxon>Asteraceae</taxon>
        <taxon>Asteroideae</taxon>
        <taxon>Heliantheae alliance</taxon>
        <taxon>Heliantheae</taxon>
        <taxon>Ambrosia</taxon>
    </lineage>
</organism>